<evidence type="ECO:0000256" key="4">
    <source>
        <dbReference type="ARBA" id="ARBA00022490"/>
    </source>
</evidence>
<dbReference type="GO" id="GO:0031122">
    <property type="term" value="P:cytoplasmic microtubule organization"/>
    <property type="evidence" value="ECO:0007669"/>
    <property type="project" value="TreeGrafter"/>
</dbReference>
<keyword evidence="5" id="KW-0507">mRNA processing</keyword>
<dbReference type="GO" id="GO:0005737">
    <property type="term" value="C:cytoplasm"/>
    <property type="evidence" value="ECO:0007669"/>
    <property type="project" value="UniProtKB-SubCell"/>
</dbReference>
<evidence type="ECO:0000256" key="7">
    <source>
        <dbReference type="ARBA" id="ARBA00023187"/>
    </source>
</evidence>
<proteinExistence type="inferred from homology"/>
<keyword evidence="7" id="KW-0508">mRNA splicing</keyword>
<dbReference type="InterPro" id="IPR019367">
    <property type="entry name" value="PDZ-binding_CRIPT"/>
</dbReference>
<protein>
    <recommendedName>
        <fullName evidence="3">Cysteine-rich PDZ-binding protein</fullName>
    </recommendedName>
    <alternativeName>
        <fullName evidence="8">Cysteine-rich interactor of PDZ three</fullName>
    </alternativeName>
</protein>
<sequence length="116" mass="12409">MVCSKCLKLSKGTTLATPSVKKKSEMYHGSPASSSSKSATLGQTGIGKSKLLSKNAKNPYAQYASSCTKCKTKISQGHSYCNKCAYKDDLCHMCGKPNKKTSSKAPQISGQKFSMK</sequence>
<dbReference type="GO" id="GO:0006397">
    <property type="term" value="P:mRNA processing"/>
    <property type="evidence" value="ECO:0007669"/>
    <property type="project" value="UniProtKB-KW"/>
</dbReference>
<keyword evidence="11" id="KW-1185">Reference proteome</keyword>
<keyword evidence="4" id="KW-0963">Cytoplasm</keyword>
<evidence type="ECO:0000256" key="8">
    <source>
        <dbReference type="ARBA" id="ARBA00032518"/>
    </source>
</evidence>
<feature type="region of interest" description="Disordered" evidence="9">
    <location>
        <begin position="20"/>
        <end position="43"/>
    </location>
</feature>
<dbReference type="GO" id="GO:0008017">
    <property type="term" value="F:microtubule binding"/>
    <property type="evidence" value="ECO:0007669"/>
    <property type="project" value="TreeGrafter"/>
</dbReference>
<evidence type="ECO:0000313" key="10">
    <source>
        <dbReference type="EMBL" id="KAK2604266.1"/>
    </source>
</evidence>
<dbReference type="Pfam" id="PF10235">
    <property type="entry name" value="Cript"/>
    <property type="match status" value="1"/>
</dbReference>
<evidence type="ECO:0000256" key="3">
    <source>
        <dbReference type="ARBA" id="ARBA00018615"/>
    </source>
</evidence>
<dbReference type="Proteomes" id="UP001265746">
    <property type="component" value="Unassembled WGS sequence"/>
</dbReference>
<comment type="caution">
    <text evidence="10">The sequence shown here is derived from an EMBL/GenBank/DDBJ whole genome shotgun (WGS) entry which is preliminary data.</text>
</comment>
<name>A0AAD9W1C9_PHOAM</name>
<dbReference type="EMBL" id="JAUJFL010000004">
    <property type="protein sequence ID" value="KAK2604266.1"/>
    <property type="molecule type" value="Genomic_DNA"/>
</dbReference>
<dbReference type="PANTHER" id="PTHR11805:SF1">
    <property type="entry name" value="CYSTEINE-RICH PDZ-BINDING PROTEIN"/>
    <property type="match status" value="1"/>
</dbReference>
<dbReference type="PANTHER" id="PTHR11805">
    <property type="entry name" value="CYSTEINE-RICH PDZ-BINDING PROTEIN"/>
    <property type="match status" value="1"/>
</dbReference>
<dbReference type="AlphaFoldDB" id="A0AAD9W1C9"/>
<dbReference type="GO" id="GO:0008380">
    <property type="term" value="P:RNA splicing"/>
    <property type="evidence" value="ECO:0007669"/>
    <property type="project" value="UniProtKB-KW"/>
</dbReference>
<evidence type="ECO:0000313" key="11">
    <source>
        <dbReference type="Proteomes" id="UP001265746"/>
    </source>
</evidence>
<evidence type="ECO:0000256" key="6">
    <source>
        <dbReference type="ARBA" id="ARBA00022728"/>
    </source>
</evidence>
<comment type="subcellular location">
    <subcellularLocation>
        <location evidence="1">Cytoplasm</location>
    </subcellularLocation>
</comment>
<evidence type="ECO:0000256" key="9">
    <source>
        <dbReference type="SAM" id="MobiDB-lite"/>
    </source>
</evidence>
<evidence type="ECO:0000256" key="1">
    <source>
        <dbReference type="ARBA" id="ARBA00004496"/>
    </source>
</evidence>
<evidence type="ECO:0000256" key="5">
    <source>
        <dbReference type="ARBA" id="ARBA00022664"/>
    </source>
</evidence>
<evidence type="ECO:0000256" key="2">
    <source>
        <dbReference type="ARBA" id="ARBA00009021"/>
    </source>
</evidence>
<comment type="similarity">
    <text evidence="2">Belongs to the CRIPT family.</text>
</comment>
<keyword evidence="6" id="KW-0747">Spliceosome</keyword>
<dbReference type="GO" id="GO:0005681">
    <property type="term" value="C:spliceosomal complex"/>
    <property type="evidence" value="ECO:0007669"/>
    <property type="project" value="UniProtKB-KW"/>
</dbReference>
<gene>
    <name evidence="10" type="ORF">N8I77_007210</name>
</gene>
<reference evidence="10" key="1">
    <citation type="submission" date="2023-06" db="EMBL/GenBank/DDBJ databases">
        <authorList>
            <person name="Noh H."/>
        </authorList>
    </citation>
    <scope>NUCLEOTIDE SEQUENCE</scope>
    <source>
        <strain evidence="10">DUCC20226</strain>
    </source>
</reference>
<accession>A0AAD9W1C9</accession>
<organism evidence="10 11">
    <name type="scientific">Phomopsis amygdali</name>
    <name type="common">Fusicoccum amygdali</name>
    <dbReference type="NCBI Taxonomy" id="1214568"/>
    <lineage>
        <taxon>Eukaryota</taxon>
        <taxon>Fungi</taxon>
        <taxon>Dikarya</taxon>
        <taxon>Ascomycota</taxon>
        <taxon>Pezizomycotina</taxon>
        <taxon>Sordariomycetes</taxon>
        <taxon>Sordariomycetidae</taxon>
        <taxon>Diaporthales</taxon>
        <taxon>Diaporthaceae</taxon>
        <taxon>Diaporthe</taxon>
    </lineage>
</organism>
<feature type="compositionally biased region" description="Low complexity" evidence="9">
    <location>
        <begin position="30"/>
        <end position="39"/>
    </location>
</feature>